<evidence type="ECO:0000313" key="1">
    <source>
        <dbReference type="EMBL" id="KAJ9092658.1"/>
    </source>
</evidence>
<evidence type="ECO:0000313" key="2">
    <source>
        <dbReference type="Proteomes" id="UP001227268"/>
    </source>
</evidence>
<organism evidence="1 2">
    <name type="scientific">Naganishia friedmannii</name>
    <dbReference type="NCBI Taxonomy" id="89922"/>
    <lineage>
        <taxon>Eukaryota</taxon>
        <taxon>Fungi</taxon>
        <taxon>Dikarya</taxon>
        <taxon>Basidiomycota</taxon>
        <taxon>Agaricomycotina</taxon>
        <taxon>Tremellomycetes</taxon>
        <taxon>Filobasidiales</taxon>
        <taxon>Filobasidiaceae</taxon>
        <taxon>Naganishia</taxon>
    </lineage>
</organism>
<proteinExistence type="predicted"/>
<accession>A0ACC2V0P6</accession>
<dbReference type="EMBL" id="JASBWT010000036">
    <property type="protein sequence ID" value="KAJ9092658.1"/>
    <property type="molecule type" value="Genomic_DNA"/>
</dbReference>
<comment type="caution">
    <text evidence="1">The sequence shown here is derived from an EMBL/GenBank/DDBJ whole genome shotgun (WGS) entry which is preliminary data.</text>
</comment>
<gene>
    <name evidence="1" type="ORF">QFC21_006722</name>
</gene>
<sequence>MVSVPHPSEPDSAERVSAGNLDSMKSADPTAFMNPLYSSTTDTSYGMETANQPEYASLNGEYQSAMNGNEYNQNQGLKNGANGGYQYMMNPSAYRQDPASMYGYRGASGNGGAQRGGANGYARNRGGRDGSYRSSNNDWNQQYRQHNMQFPNQAFQGQQIQASLYSNFPPSAQETGLVSDAAIIDADANASHPLSQHQNGQDSGYASSAQSYIAGELPTHGLYPSLGYQALQGMTGASTPSLSTPATGSNALLHGQLPQPMPIGIYPYSHLGYGGKIPGVNGNPGRLPGTLPNGSMDPAQMTGNYGPAAAAAAAAAAGNTTGRTVYVGNLPADASVDELMNLVRFGPVESVRLLPEKSCVFISFLDGATAAAFHADATVKKLTLHGQELKIGWGHASVVPSQVVHAIAMSKATRNVYLGGLEESVTESQLRDDLSKFGPIDQVKIVRDKSIGFVHFLSITVAMKVVNTLPQEPAWQGKRIGYGKDRCAYVPRAQQAAVQAAQQQAAAALSHTLGLPGAPFQAFNPLSPAALYSADFSNPVYAQSGMLNAIVNGGNAAGPSSGPTNRGQFGNEVGDHARPPVHGGQSANRCLYIGNLPEDATTSDICDAIRGGLLLSVKYTPEKHYAFVTFADPMQATHFYHQATSYGLMVKNKKVKVSWGKGNNFVHPSVLNAVVGAGATRIVYIGGVDDFDVYNEDRLREDFGTFGGEESGAFPCASAVINPAHPADFPEIEQVNYLKEKKAAFVNFCDIRHASKALEGMKSKPEYVDMRLAYGKDRCANHPRPGHFGFSPRLPKDEQNVPQQSSTDAEPVSESSSTALIHEHEPSNGVDSVKGLEKDLSRITVGHSNGADIVGPAQNDLVSGDSATKMSLPEQSTEKA</sequence>
<reference evidence="1" key="1">
    <citation type="submission" date="2023-04" db="EMBL/GenBank/DDBJ databases">
        <title>Draft Genome sequencing of Naganishia species isolated from polar environments using Oxford Nanopore Technology.</title>
        <authorList>
            <person name="Leo P."/>
            <person name="Venkateswaran K."/>
        </authorList>
    </citation>
    <scope>NUCLEOTIDE SEQUENCE</scope>
    <source>
        <strain evidence="1">MNA-CCFEE 5423</strain>
    </source>
</reference>
<keyword evidence="2" id="KW-1185">Reference proteome</keyword>
<protein>
    <submittedName>
        <fullName evidence="1">Uncharacterized protein</fullName>
    </submittedName>
</protein>
<dbReference type="Proteomes" id="UP001227268">
    <property type="component" value="Unassembled WGS sequence"/>
</dbReference>
<name>A0ACC2V0P6_9TREE</name>